<dbReference type="PANTHER" id="PTHR42981">
    <property type="entry name" value="PYRUVATE DEHYDROGENASE [UBIQUINONE]"/>
    <property type="match status" value="1"/>
</dbReference>
<evidence type="ECO:0000259" key="6">
    <source>
        <dbReference type="Pfam" id="PF02776"/>
    </source>
</evidence>
<keyword evidence="7" id="KW-0670">Pyruvate</keyword>
<keyword evidence="8" id="KW-1185">Reference proteome</keyword>
<evidence type="ECO:0000259" key="5">
    <source>
        <dbReference type="Pfam" id="PF02775"/>
    </source>
</evidence>
<dbReference type="SUPFAM" id="SSF52467">
    <property type="entry name" value="DHS-like NAD/FAD-binding domain"/>
    <property type="match status" value="1"/>
</dbReference>
<evidence type="ECO:0000259" key="4">
    <source>
        <dbReference type="Pfam" id="PF00205"/>
    </source>
</evidence>
<dbReference type="Proteomes" id="UP000316778">
    <property type="component" value="Unassembled WGS sequence"/>
</dbReference>
<sequence>MAQMVADYMVDRLHQWGVKRVFGYPGDGINGIMGAFNRAKEKIDFVQVRHEEMAAFMASGHAKFTGEVGVCMATSGPGAIHLLNGLYDAKMDHQPVVAIVGQQARAAMGGSYQQEVDLISLYKDVACAYVHMASDPSQTRHLIDRAFRIAQAQRTVTCIIFPNDVQEMDYEEPPHRHGTVHSSMGYAQSRVLPAEEDLRHAADILNEGKRVAILAGAGAFNAAEEIKEVAELLGAGVAKAMLGKALLPDDLPYVTGAIGLLGTKPSWDLMTDCDTLLMVGSGFPYSEYLPEEGKAKGVQIDIDASMLGIRYPMDVHLLGDSKATLRALIPLLKRKTDRGWQENIIREMDRWWRVLEARADNSAKPINPQYVFHELSGRLPDNCILSADSGSTAAWFARDIKIRDGMMASLSGNLATMCPAVPYAIAAKFAYPDRMPIALIGDGAMQMMGINELITIAKYYKRWKDPRLMILVLNNRDLNMVTWEQRVMAGDPKFDASQDVPDFPYAQYARMLGLEGIRVEDPEDVPAALDAAFAARKPVVLEACTDPSVPMTPPHISFEQMKAFTAAMAGGDSDAIDVIRQTYKDVVAEFFPAKEK</sequence>
<dbReference type="PROSITE" id="PS00187">
    <property type="entry name" value="TPP_ENZYMES"/>
    <property type="match status" value="1"/>
</dbReference>
<dbReference type="Pfam" id="PF02775">
    <property type="entry name" value="TPP_enzyme_C"/>
    <property type="match status" value="1"/>
</dbReference>
<evidence type="ECO:0000256" key="3">
    <source>
        <dbReference type="RuleBase" id="RU362132"/>
    </source>
</evidence>
<dbReference type="InterPro" id="IPR029035">
    <property type="entry name" value="DHS-like_NAD/FAD-binding_dom"/>
</dbReference>
<dbReference type="InterPro" id="IPR012001">
    <property type="entry name" value="Thiamin_PyroP_enz_TPP-bd_dom"/>
</dbReference>
<dbReference type="Gene3D" id="3.40.50.1220">
    <property type="entry name" value="TPP-binding domain"/>
    <property type="match status" value="1"/>
</dbReference>
<organism evidence="7 8">
    <name type="scientific">Chitinophaga japonensis</name>
    <name type="common">Flexibacter japonensis</name>
    <dbReference type="NCBI Taxonomy" id="104662"/>
    <lineage>
        <taxon>Bacteria</taxon>
        <taxon>Pseudomonadati</taxon>
        <taxon>Bacteroidota</taxon>
        <taxon>Chitinophagia</taxon>
        <taxon>Chitinophagales</taxon>
        <taxon>Chitinophagaceae</taxon>
        <taxon>Chitinophaga</taxon>
    </lineage>
</organism>
<feature type="domain" description="Thiamine pyrophosphate enzyme TPP-binding" evidence="5">
    <location>
        <begin position="388"/>
        <end position="542"/>
    </location>
</feature>
<dbReference type="GO" id="GO:0003824">
    <property type="term" value="F:catalytic activity"/>
    <property type="evidence" value="ECO:0007669"/>
    <property type="project" value="InterPro"/>
</dbReference>
<dbReference type="NCBIfam" id="NF006129">
    <property type="entry name" value="PRK08273.1"/>
    <property type="match status" value="1"/>
</dbReference>
<dbReference type="SUPFAM" id="SSF52518">
    <property type="entry name" value="Thiamin diphosphate-binding fold (THDP-binding)"/>
    <property type="match status" value="2"/>
</dbReference>
<dbReference type="RefSeq" id="WP_145718127.1">
    <property type="nucleotide sequence ID" value="NZ_BAAAFY010000002.1"/>
</dbReference>
<dbReference type="GO" id="GO:0000287">
    <property type="term" value="F:magnesium ion binding"/>
    <property type="evidence" value="ECO:0007669"/>
    <property type="project" value="InterPro"/>
</dbReference>
<dbReference type="AlphaFoldDB" id="A0A562ST54"/>
<feature type="domain" description="Thiamine pyrophosphate enzyme N-terminal TPP-binding" evidence="6">
    <location>
        <begin position="5"/>
        <end position="120"/>
    </location>
</feature>
<feature type="domain" description="Thiamine pyrophosphate enzyme central" evidence="4">
    <location>
        <begin position="199"/>
        <end position="328"/>
    </location>
</feature>
<dbReference type="CDD" id="cd07039">
    <property type="entry name" value="TPP_PYR_POX"/>
    <property type="match status" value="1"/>
</dbReference>
<dbReference type="Pfam" id="PF00205">
    <property type="entry name" value="TPP_enzyme_M"/>
    <property type="match status" value="1"/>
</dbReference>
<dbReference type="InterPro" id="IPR012000">
    <property type="entry name" value="Thiamin_PyroP_enz_cen_dom"/>
</dbReference>
<dbReference type="PANTHER" id="PTHR42981:SF2">
    <property type="entry name" value="PYRUVATE DEHYDROGENASE [UBIQUINONE]"/>
    <property type="match status" value="1"/>
</dbReference>
<gene>
    <name evidence="7" type="ORF">LX66_4827</name>
</gene>
<protein>
    <submittedName>
        <fullName evidence="7">Pyruvate dehydrogenase (Quinone)</fullName>
    </submittedName>
</protein>
<dbReference type="Gene3D" id="3.40.50.970">
    <property type="match status" value="2"/>
</dbReference>
<dbReference type="InterPro" id="IPR047211">
    <property type="entry name" value="POXB-like"/>
</dbReference>
<comment type="similarity">
    <text evidence="1 3">Belongs to the TPP enzyme family.</text>
</comment>
<dbReference type="EMBL" id="VLLG01000005">
    <property type="protein sequence ID" value="TWI84457.1"/>
    <property type="molecule type" value="Genomic_DNA"/>
</dbReference>
<dbReference type="InterPro" id="IPR011766">
    <property type="entry name" value="TPP_enzyme_TPP-bd"/>
</dbReference>
<dbReference type="InterPro" id="IPR047210">
    <property type="entry name" value="TPP_PYR_POXB-like"/>
</dbReference>
<proteinExistence type="inferred from homology"/>
<evidence type="ECO:0000313" key="7">
    <source>
        <dbReference type="EMBL" id="TWI84457.1"/>
    </source>
</evidence>
<name>A0A562ST54_CHIJA</name>
<dbReference type="InterPro" id="IPR000399">
    <property type="entry name" value="TPP-bd_CS"/>
</dbReference>
<dbReference type="GO" id="GO:0019752">
    <property type="term" value="P:carboxylic acid metabolic process"/>
    <property type="evidence" value="ECO:0007669"/>
    <property type="project" value="UniProtKB-ARBA"/>
</dbReference>
<evidence type="ECO:0000256" key="1">
    <source>
        <dbReference type="ARBA" id="ARBA00007812"/>
    </source>
</evidence>
<evidence type="ECO:0000313" key="8">
    <source>
        <dbReference type="Proteomes" id="UP000316778"/>
    </source>
</evidence>
<dbReference type="GO" id="GO:0030976">
    <property type="term" value="F:thiamine pyrophosphate binding"/>
    <property type="evidence" value="ECO:0007669"/>
    <property type="project" value="InterPro"/>
</dbReference>
<keyword evidence="2 3" id="KW-0786">Thiamine pyrophosphate</keyword>
<dbReference type="InterPro" id="IPR029061">
    <property type="entry name" value="THDP-binding"/>
</dbReference>
<reference evidence="7 8" key="1">
    <citation type="journal article" date="2013" name="Stand. Genomic Sci.">
        <title>Genomic Encyclopedia of Type Strains, Phase I: The one thousand microbial genomes (KMG-I) project.</title>
        <authorList>
            <person name="Kyrpides N.C."/>
            <person name="Woyke T."/>
            <person name="Eisen J.A."/>
            <person name="Garrity G."/>
            <person name="Lilburn T.G."/>
            <person name="Beck B.J."/>
            <person name="Whitman W.B."/>
            <person name="Hugenholtz P."/>
            <person name="Klenk H.P."/>
        </authorList>
    </citation>
    <scope>NUCLEOTIDE SEQUENCE [LARGE SCALE GENOMIC DNA]</scope>
    <source>
        <strain evidence="7 8">DSM 13484</strain>
    </source>
</reference>
<dbReference type="Pfam" id="PF02776">
    <property type="entry name" value="TPP_enzyme_N"/>
    <property type="match status" value="1"/>
</dbReference>
<dbReference type="CDD" id="cd02014">
    <property type="entry name" value="TPP_POX"/>
    <property type="match status" value="1"/>
</dbReference>
<accession>A0A562ST54</accession>
<dbReference type="OrthoDB" id="4494979at2"/>
<comment type="caution">
    <text evidence="7">The sequence shown here is derived from an EMBL/GenBank/DDBJ whole genome shotgun (WGS) entry which is preliminary data.</text>
</comment>
<dbReference type="InterPro" id="IPR047212">
    <property type="entry name" value="TPP_POXB-like"/>
</dbReference>
<evidence type="ECO:0000256" key="2">
    <source>
        <dbReference type="ARBA" id="ARBA00023052"/>
    </source>
</evidence>